<dbReference type="InterPro" id="IPR025724">
    <property type="entry name" value="GAG-pre-integrase_dom"/>
</dbReference>
<evidence type="ECO:0000259" key="7">
    <source>
        <dbReference type="Pfam" id="PF13976"/>
    </source>
</evidence>
<evidence type="ECO:0000256" key="5">
    <source>
        <dbReference type="SAM" id="MobiDB-lite"/>
    </source>
</evidence>
<accession>A0A2U1Q3W5</accession>
<comment type="caution">
    <text evidence="9">The sequence shown here is derived from an EMBL/GenBank/DDBJ whole genome shotgun (WGS) entry which is preliminary data.</text>
</comment>
<dbReference type="OrthoDB" id="1737240at2759"/>
<gene>
    <name evidence="9" type="ORF">CTI12_AA075180</name>
</gene>
<dbReference type="PANTHER" id="PTHR42648">
    <property type="entry name" value="TRANSPOSASE, PUTATIVE-RELATED"/>
    <property type="match status" value="1"/>
</dbReference>
<dbReference type="InterPro" id="IPR054722">
    <property type="entry name" value="PolX-like_BBD"/>
</dbReference>
<dbReference type="SUPFAM" id="SSF53098">
    <property type="entry name" value="Ribonuclease H-like"/>
    <property type="match status" value="1"/>
</dbReference>
<dbReference type="GO" id="GO:0003676">
    <property type="term" value="F:nucleic acid binding"/>
    <property type="evidence" value="ECO:0007669"/>
    <property type="project" value="InterPro"/>
</dbReference>
<evidence type="ECO:0000256" key="2">
    <source>
        <dbReference type="ARBA" id="ARBA00022723"/>
    </source>
</evidence>
<dbReference type="Pfam" id="PF07727">
    <property type="entry name" value="RVT_2"/>
    <property type="match status" value="1"/>
</dbReference>
<dbReference type="PANTHER" id="PTHR42648:SF18">
    <property type="entry name" value="RETROTRANSPOSON, UNCLASSIFIED-LIKE PROTEIN"/>
    <property type="match status" value="1"/>
</dbReference>
<feature type="coiled-coil region" evidence="4">
    <location>
        <begin position="177"/>
        <end position="277"/>
    </location>
</feature>
<reference evidence="9 10" key="1">
    <citation type="journal article" date="2018" name="Mol. Plant">
        <title>The genome of Artemisia annua provides insight into the evolution of Asteraceae family and artemisinin biosynthesis.</title>
        <authorList>
            <person name="Shen Q."/>
            <person name="Zhang L."/>
            <person name="Liao Z."/>
            <person name="Wang S."/>
            <person name="Yan T."/>
            <person name="Shi P."/>
            <person name="Liu M."/>
            <person name="Fu X."/>
            <person name="Pan Q."/>
            <person name="Wang Y."/>
            <person name="Lv Z."/>
            <person name="Lu X."/>
            <person name="Zhang F."/>
            <person name="Jiang W."/>
            <person name="Ma Y."/>
            <person name="Chen M."/>
            <person name="Hao X."/>
            <person name="Li L."/>
            <person name="Tang Y."/>
            <person name="Lv G."/>
            <person name="Zhou Y."/>
            <person name="Sun X."/>
            <person name="Brodelius P.E."/>
            <person name="Rose J.K.C."/>
            <person name="Tang K."/>
        </authorList>
    </citation>
    <scope>NUCLEOTIDE SEQUENCE [LARGE SCALE GENOMIC DNA]</scope>
    <source>
        <strain evidence="10">cv. Huhao1</strain>
        <tissue evidence="9">Leaf</tissue>
    </source>
</reference>
<proteinExistence type="predicted"/>
<evidence type="ECO:0000256" key="4">
    <source>
        <dbReference type="SAM" id="Coils"/>
    </source>
</evidence>
<keyword evidence="10" id="KW-1185">Reference proteome</keyword>
<evidence type="ECO:0000256" key="1">
    <source>
        <dbReference type="ARBA" id="ARBA00022670"/>
    </source>
</evidence>
<dbReference type="GO" id="GO:0046872">
    <property type="term" value="F:metal ion binding"/>
    <property type="evidence" value="ECO:0007669"/>
    <property type="project" value="UniProtKB-KW"/>
</dbReference>
<dbReference type="Pfam" id="PF13976">
    <property type="entry name" value="gag_pre-integrs"/>
    <property type="match status" value="1"/>
</dbReference>
<keyword evidence="2" id="KW-0479">Metal-binding</keyword>
<dbReference type="InterPro" id="IPR039537">
    <property type="entry name" value="Retrotran_Ty1/copia-like"/>
</dbReference>
<keyword evidence="4" id="KW-0175">Coiled coil</keyword>
<dbReference type="GO" id="GO:0006508">
    <property type="term" value="P:proteolysis"/>
    <property type="evidence" value="ECO:0007669"/>
    <property type="project" value="UniProtKB-KW"/>
</dbReference>
<protein>
    <recommendedName>
        <fullName evidence="11">Retrovirus-related Pol polyprotein from transposon TNT 1-94</fullName>
    </recommendedName>
</protein>
<dbReference type="Proteomes" id="UP000245207">
    <property type="component" value="Unassembled WGS sequence"/>
</dbReference>
<feature type="compositionally biased region" description="Low complexity" evidence="5">
    <location>
        <begin position="943"/>
        <end position="960"/>
    </location>
</feature>
<dbReference type="GO" id="GO:0008233">
    <property type="term" value="F:peptidase activity"/>
    <property type="evidence" value="ECO:0007669"/>
    <property type="project" value="UniProtKB-KW"/>
</dbReference>
<dbReference type="Gene3D" id="3.30.420.10">
    <property type="entry name" value="Ribonuclease H-like superfamily/Ribonuclease H"/>
    <property type="match status" value="1"/>
</dbReference>
<evidence type="ECO:0000313" key="10">
    <source>
        <dbReference type="Proteomes" id="UP000245207"/>
    </source>
</evidence>
<dbReference type="InterPro" id="IPR036397">
    <property type="entry name" value="RNaseH_sf"/>
</dbReference>
<dbReference type="Pfam" id="PF22936">
    <property type="entry name" value="Pol_BBD"/>
    <property type="match status" value="1"/>
</dbReference>
<evidence type="ECO:0000256" key="3">
    <source>
        <dbReference type="ARBA" id="ARBA00022801"/>
    </source>
</evidence>
<evidence type="ECO:0000259" key="8">
    <source>
        <dbReference type="Pfam" id="PF22936"/>
    </source>
</evidence>
<sequence>MVTALQLEVIHHVFLRVALNEIPNLYSADHLFDDTVVRTVVYDCEEEYEIEEESRSKMENVTYNKPFDYSKMPPITDIFTPQKEKSEQPWYIIKPQEVTYHVAPAKPVVQINGPLPNDNKLQNLPTRCRILKSFDTFMDNIEQLDEAIERNSQITVFTITTPHEREKQEESGTSMLVEDHCDDVELLSKQIETLKDENVNLRKHNDDVQNKLSNEISQLNKKLEWCQNQSLDFELELQSLKTSTTFQNENEELKSKISKYEKEIAELQEVTDFWQKSRDEYFYSNRKLDSEIQDKMHIIIELKEKIRKLEKGKSVNTNVIAPGMYSLDITNIAQHTKKSNLDPSTSTGIVATHSVSRSKHKRMKWKNRILQRRRETLEASEVEEHPRTLNKTHPALDLDTDLANCNSNLCVTNDEPLNVLKVDASCVFCRKSMLSGDHSKCVANSLLSRLKKRTLGRKSRPTNASKSVLGLMPCVVSKNDIVNPVVANNTSKIMLTVTEFDIKKAKSSWNWQRWLQRTHNFKWIPKIVNMCASNPTEPTTSSGSTLTIVVQIVLWIVDSGCSRHMTGNLKLLKNFVSKFIGTVRFRNDHFAAIIGYGDYVSGNIEISRVYYVEGLGHNLFSVGQFCDGDLEVAFREKTCFVRDLQGNDIMSGTRGNSLYTISMSDMTASSPICLLSKAESTKSWLWHQRMSHLNFRTMTDLARHKLVDGLPRFRYAKDHLCPACEQGKSKRAHLTTKPEPSTDHVLQLLHMDLCGPMRVQTINGKRYILVIVDDFSKWTWVYFSSKQRSSSINDNHLYHENSGSTSQHCFRIYNHRTREIQETIHANFDELTEMASEQNSLGPATNRLNFPDSSAEPLSLTRRELETLFSPLFDDSFETRTPDVSTSSAAQPDNIQVPDTTVTTTTIVTPDAPPTESPTIEEQTASNTDNPTEDLNQQQVPEPANYDPNAFFNPFAPTPNLSDIAESSTRNLEPTNMQQFHNPHPSTHHWTRDHPIVNIIGHPTAPIMTRQKLHSDAEHCIYALTVCHEEPKNIKEALTYDNWIESMQEEFNQFKRLEVWELVERPDGFYVIGLKWIWKNKLDAEGNVIRNKSRLVAKGYTQEEGIDFEESFAPVARLEAVRIFLAYAAHKNMVVYQMDVKTAFLNGQLREENHIACSRNLGFMFELGLFVLMFMSLIKLFECVLIRTIFASTSKLSIPDDTCKIVKNILLAHPCKPLLTKSTSVPIFYIHQFWHTAKANLDDKSFTVMLDRQQYTIDYDTLREALMLPTYNEYHPMLTELEILDYFIDLGYDIVDNESLTLLSKFNVKYLPQPWRTFYMLIVRSISGRRSGHEHPRVEHMQVFWGMMTMTPINFAAPIMSDMLHHIHTDRDRTVIPFIRFTKLLIAYLCEKTPDFIKRMHDRTEPKDIFNEDPKISFVKSIRFIPRTKGMRIPDHFLDDEIRKTQNFKIYDKAFKAGRVGFNEKEDKPASIV</sequence>
<evidence type="ECO:0008006" key="11">
    <source>
        <dbReference type="Google" id="ProtNLM"/>
    </source>
</evidence>
<feature type="domain" description="Retrovirus-related Pol polyprotein from transposon TNT 1-94-like beta-barrel" evidence="8">
    <location>
        <begin position="555"/>
        <end position="626"/>
    </location>
</feature>
<dbReference type="InterPro" id="IPR013103">
    <property type="entry name" value="RVT_2"/>
</dbReference>
<dbReference type="EMBL" id="PKPP01000442">
    <property type="protein sequence ID" value="PWA92696.1"/>
    <property type="molecule type" value="Genomic_DNA"/>
</dbReference>
<feature type="domain" description="GAG-pre-integrase" evidence="7">
    <location>
        <begin position="658"/>
        <end position="729"/>
    </location>
</feature>
<feature type="domain" description="Reverse transcriptase Ty1/copia-type" evidence="6">
    <location>
        <begin position="1058"/>
        <end position="1157"/>
    </location>
</feature>
<organism evidence="9 10">
    <name type="scientific">Artemisia annua</name>
    <name type="common">Sweet wormwood</name>
    <dbReference type="NCBI Taxonomy" id="35608"/>
    <lineage>
        <taxon>Eukaryota</taxon>
        <taxon>Viridiplantae</taxon>
        <taxon>Streptophyta</taxon>
        <taxon>Embryophyta</taxon>
        <taxon>Tracheophyta</taxon>
        <taxon>Spermatophyta</taxon>
        <taxon>Magnoliopsida</taxon>
        <taxon>eudicotyledons</taxon>
        <taxon>Gunneridae</taxon>
        <taxon>Pentapetalae</taxon>
        <taxon>asterids</taxon>
        <taxon>campanulids</taxon>
        <taxon>Asterales</taxon>
        <taxon>Asteraceae</taxon>
        <taxon>Asteroideae</taxon>
        <taxon>Anthemideae</taxon>
        <taxon>Artemisiinae</taxon>
        <taxon>Artemisia</taxon>
    </lineage>
</organism>
<dbReference type="InterPro" id="IPR012337">
    <property type="entry name" value="RNaseH-like_sf"/>
</dbReference>
<evidence type="ECO:0000259" key="6">
    <source>
        <dbReference type="Pfam" id="PF07727"/>
    </source>
</evidence>
<keyword evidence="3" id="KW-0378">Hydrolase</keyword>
<feature type="compositionally biased region" description="Polar residues" evidence="5">
    <location>
        <begin position="917"/>
        <end position="940"/>
    </location>
</feature>
<name>A0A2U1Q3W5_ARTAN</name>
<feature type="region of interest" description="Disordered" evidence="5">
    <location>
        <begin position="905"/>
        <end position="965"/>
    </location>
</feature>
<evidence type="ECO:0000313" key="9">
    <source>
        <dbReference type="EMBL" id="PWA92696.1"/>
    </source>
</evidence>
<keyword evidence="1" id="KW-0645">Protease</keyword>